<sequence length="76" mass="8788">MFHNKKGGLKNDRRCFYCISRDTIDYKNTKLLSRSVSSFGKIVSRKRSGVCAKHQRELARAIKLSRIMALLPFVNK</sequence>
<dbReference type="InterPro" id="IPR001648">
    <property type="entry name" value="Ribosomal_bS18"/>
</dbReference>
<dbReference type="InterPro" id="IPR036870">
    <property type="entry name" value="Ribosomal_bS18_sf"/>
</dbReference>
<dbReference type="AlphaFoldDB" id="A0A1F7U1B7"/>
<evidence type="ECO:0000313" key="6">
    <source>
        <dbReference type="EMBL" id="OGL72073.1"/>
    </source>
</evidence>
<dbReference type="EMBL" id="MGDX01000001">
    <property type="protein sequence ID" value="OGL72073.1"/>
    <property type="molecule type" value="Genomic_DNA"/>
</dbReference>
<evidence type="ECO:0000256" key="2">
    <source>
        <dbReference type="ARBA" id="ARBA00022980"/>
    </source>
</evidence>
<evidence type="ECO:0000256" key="4">
    <source>
        <dbReference type="HAMAP-Rule" id="MF_00270"/>
    </source>
</evidence>
<proteinExistence type="inferred from homology"/>
<evidence type="ECO:0000256" key="3">
    <source>
        <dbReference type="ARBA" id="ARBA00023274"/>
    </source>
</evidence>
<dbReference type="HAMAP" id="MF_00270">
    <property type="entry name" value="Ribosomal_bS18"/>
    <property type="match status" value="1"/>
</dbReference>
<keyword evidence="3 4" id="KW-0687">Ribonucleoprotein</keyword>
<dbReference type="Proteomes" id="UP000177097">
    <property type="component" value="Unassembled WGS sequence"/>
</dbReference>
<dbReference type="GO" id="GO:0070181">
    <property type="term" value="F:small ribosomal subunit rRNA binding"/>
    <property type="evidence" value="ECO:0007669"/>
    <property type="project" value="TreeGrafter"/>
</dbReference>
<keyword evidence="4" id="KW-0694">RNA-binding</keyword>
<dbReference type="GO" id="GO:0006412">
    <property type="term" value="P:translation"/>
    <property type="evidence" value="ECO:0007669"/>
    <property type="project" value="UniProtKB-UniRule"/>
</dbReference>
<dbReference type="SUPFAM" id="SSF46911">
    <property type="entry name" value="Ribosomal protein S18"/>
    <property type="match status" value="1"/>
</dbReference>
<evidence type="ECO:0000256" key="1">
    <source>
        <dbReference type="ARBA" id="ARBA00005589"/>
    </source>
</evidence>
<dbReference type="PRINTS" id="PR00974">
    <property type="entry name" value="RIBOSOMALS18"/>
</dbReference>
<comment type="similarity">
    <text evidence="1 4 5">Belongs to the bacterial ribosomal protein bS18 family.</text>
</comment>
<dbReference type="Gene3D" id="4.10.640.10">
    <property type="entry name" value="Ribosomal protein S18"/>
    <property type="match status" value="1"/>
</dbReference>
<dbReference type="GO" id="GO:0003735">
    <property type="term" value="F:structural constituent of ribosome"/>
    <property type="evidence" value="ECO:0007669"/>
    <property type="project" value="InterPro"/>
</dbReference>
<reference evidence="6 7" key="1">
    <citation type="journal article" date="2016" name="Nat. Commun.">
        <title>Thousands of microbial genomes shed light on interconnected biogeochemical processes in an aquifer system.</title>
        <authorList>
            <person name="Anantharaman K."/>
            <person name="Brown C.T."/>
            <person name="Hug L.A."/>
            <person name="Sharon I."/>
            <person name="Castelle C.J."/>
            <person name="Probst A.J."/>
            <person name="Thomas B.C."/>
            <person name="Singh A."/>
            <person name="Wilkins M.J."/>
            <person name="Karaoz U."/>
            <person name="Brodie E.L."/>
            <person name="Williams K.H."/>
            <person name="Hubbard S.S."/>
            <person name="Banfield J.F."/>
        </authorList>
    </citation>
    <scope>NUCLEOTIDE SEQUENCE [LARGE SCALE GENOMIC DNA]</scope>
</reference>
<dbReference type="Pfam" id="PF01084">
    <property type="entry name" value="Ribosomal_S18"/>
    <property type="match status" value="1"/>
</dbReference>
<keyword evidence="4" id="KW-0699">rRNA-binding</keyword>
<organism evidence="6 7">
    <name type="scientific">Candidatus Uhrbacteria bacterium RIFCSPHIGHO2_02_FULL_53_13</name>
    <dbReference type="NCBI Taxonomy" id="1802389"/>
    <lineage>
        <taxon>Bacteria</taxon>
        <taxon>Candidatus Uhriibacteriota</taxon>
    </lineage>
</organism>
<dbReference type="GO" id="GO:0022627">
    <property type="term" value="C:cytosolic small ribosomal subunit"/>
    <property type="evidence" value="ECO:0007669"/>
    <property type="project" value="TreeGrafter"/>
</dbReference>
<keyword evidence="2 4" id="KW-0689">Ribosomal protein</keyword>
<evidence type="ECO:0000313" key="7">
    <source>
        <dbReference type="Proteomes" id="UP000177097"/>
    </source>
</evidence>
<evidence type="ECO:0000256" key="5">
    <source>
        <dbReference type="RuleBase" id="RU003910"/>
    </source>
</evidence>
<protein>
    <recommendedName>
        <fullName evidence="4">Small ribosomal subunit protein bS18</fullName>
    </recommendedName>
</protein>
<gene>
    <name evidence="4" type="primary">rpsR</name>
    <name evidence="6" type="ORF">A3C17_00055</name>
</gene>
<dbReference type="NCBIfam" id="TIGR00165">
    <property type="entry name" value="S18"/>
    <property type="match status" value="1"/>
</dbReference>
<name>A0A1F7U1B7_9BACT</name>
<dbReference type="PANTHER" id="PTHR13479">
    <property type="entry name" value="30S RIBOSOMAL PROTEIN S18"/>
    <property type="match status" value="1"/>
</dbReference>
<accession>A0A1F7U1B7</accession>
<dbReference type="STRING" id="1802389.A3C17_00055"/>
<comment type="caution">
    <text evidence="6">The sequence shown here is derived from an EMBL/GenBank/DDBJ whole genome shotgun (WGS) entry which is preliminary data.</text>
</comment>
<comment type="function">
    <text evidence="4">Binds as a heterodimer with protein bS6 to the central domain of the 16S rRNA, where it helps stabilize the platform of the 30S subunit.</text>
</comment>
<dbReference type="PANTHER" id="PTHR13479:SF40">
    <property type="entry name" value="SMALL RIBOSOMAL SUBUNIT PROTEIN BS18M"/>
    <property type="match status" value="1"/>
</dbReference>
<comment type="subunit">
    <text evidence="4">Part of the 30S ribosomal subunit. Forms a tight heterodimer with protein bS6.</text>
</comment>